<proteinExistence type="predicted"/>
<dbReference type="Proteomes" id="UP001165122">
    <property type="component" value="Unassembled WGS sequence"/>
</dbReference>
<dbReference type="InterPro" id="IPR009057">
    <property type="entry name" value="Homeodomain-like_sf"/>
</dbReference>
<dbReference type="PROSITE" id="PS50090">
    <property type="entry name" value="MYB_LIKE"/>
    <property type="match status" value="1"/>
</dbReference>
<sequence length="123" mass="14761">MAALKREKMYDEDDVDHVDEIEIKIEIKREEGERIEKEEEDCHREERMGFAAVKEERFRELRAANPNKPYICNGMWTEEVDAAVKRGVKMHGRDWEKIYETKNKILGGRNPDSIRIRYSRYLE</sequence>
<evidence type="ECO:0000259" key="2">
    <source>
        <dbReference type="PROSITE" id="PS50090"/>
    </source>
</evidence>
<evidence type="ECO:0008006" key="6">
    <source>
        <dbReference type="Google" id="ProtNLM"/>
    </source>
</evidence>
<evidence type="ECO:0000313" key="5">
    <source>
        <dbReference type="Proteomes" id="UP001165122"/>
    </source>
</evidence>
<dbReference type="Pfam" id="PF00249">
    <property type="entry name" value="Myb_DNA-binding"/>
    <property type="match status" value="1"/>
</dbReference>
<dbReference type="InterPro" id="IPR001005">
    <property type="entry name" value="SANT/Myb"/>
</dbReference>
<reference evidence="5" key="1">
    <citation type="journal article" date="2023" name="Commun. Biol.">
        <title>Genome analysis of Parmales, the sister group of diatoms, reveals the evolutionary specialization of diatoms from phago-mixotrophs to photoautotrophs.</title>
        <authorList>
            <person name="Ban H."/>
            <person name="Sato S."/>
            <person name="Yoshikawa S."/>
            <person name="Yamada K."/>
            <person name="Nakamura Y."/>
            <person name="Ichinomiya M."/>
            <person name="Sato N."/>
            <person name="Blanc-Mathieu R."/>
            <person name="Endo H."/>
            <person name="Kuwata A."/>
            <person name="Ogata H."/>
        </authorList>
    </citation>
    <scope>NUCLEOTIDE SEQUENCE [LARGE SCALE GENOMIC DNA]</scope>
    <source>
        <strain evidence="5">NIES 3700</strain>
    </source>
</reference>
<evidence type="ECO:0000313" key="4">
    <source>
        <dbReference type="EMBL" id="GMH75868.1"/>
    </source>
</evidence>
<evidence type="ECO:0000259" key="3">
    <source>
        <dbReference type="PROSITE" id="PS51294"/>
    </source>
</evidence>
<name>A0A9W7EGJ7_9STRA</name>
<dbReference type="Gene3D" id="1.10.10.60">
    <property type="entry name" value="Homeodomain-like"/>
    <property type="match status" value="1"/>
</dbReference>
<keyword evidence="5" id="KW-1185">Reference proteome</keyword>
<feature type="domain" description="Myb-like" evidence="2">
    <location>
        <begin position="68"/>
        <end position="122"/>
    </location>
</feature>
<feature type="coiled-coil region" evidence="1">
    <location>
        <begin position="18"/>
        <end position="48"/>
    </location>
</feature>
<protein>
    <recommendedName>
        <fullName evidence="6">Myb-like domain-containing protein</fullName>
    </recommendedName>
</protein>
<gene>
    <name evidence="4" type="ORF">TrLO_g14905</name>
</gene>
<dbReference type="PROSITE" id="PS51294">
    <property type="entry name" value="HTH_MYB"/>
    <property type="match status" value="1"/>
</dbReference>
<dbReference type="EMBL" id="BRXW01000737">
    <property type="protein sequence ID" value="GMH75868.1"/>
    <property type="molecule type" value="Genomic_DNA"/>
</dbReference>
<keyword evidence="1" id="KW-0175">Coiled coil</keyword>
<organism evidence="4 5">
    <name type="scientific">Triparma laevis f. longispina</name>
    <dbReference type="NCBI Taxonomy" id="1714387"/>
    <lineage>
        <taxon>Eukaryota</taxon>
        <taxon>Sar</taxon>
        <taxon>Stramenopiles</taxon>
        <taxon>Ochrophyta</taxon>
        <taxon>Bolidophyceae</taxon>
        <taxon>Parmales</taxon>
        <taxon>Triparmaceae</taxon>
        <taxon>Triparma</taxon>
    </lineage>
</organism>
<dbReference type="SUPFAM" id="SSF46689">
    <property type="entry name" value="Homeodomain-like"/>
    <property type="match status" value="1"/>
</dbReference>
<comment type="caution">
    <text evidence="4">The sequence shown here is derived from an EMBL/GenBank/DDBJ whole genome shotgun (WGS) entry which is preliminary data.</text>
</comment>
<dbReference type="CDD" id="cd00167">
    <property type="entry name" value="SANT"/>
    <property type="match status" value="1"/>
</dbReference>
<evidence type="ECO:0000256" key="1">
    <source>
        <dbReference type="SAM" id="Coils"/>
    </source>
</evidence>
<dbReference type="InterPro" id="IPR017930">
    <property type="entry name" value="Myb_dom"/>
</dbReference>
<accession>A0A9W7EGJ7</accession>
<dbReference type="OrthoDB" id="608866at2759"/>
<feature type="domain" description="HTH myb-type" evidence="3">
    <location>
        <begin position="76"/>
        <end position="123"/>
    </location>
</feature>
<dbReference type="AlphaFoldDB" id="A0A9W7EGJ7"/>